<organism evidence="2">
    <name type="scientific">Lepeophtheirus salmonis</name>
    <name type="common">Salmon louse</name>
    <name type="synonym">Caligus salmonis</name>
    <dbReference type="NCBI Taxonomy" id="72036"/>
    <lineage>
        <taxon>Eukaryota</taxon>
        <taxon>Metazoa</taxon>
        <taxon>Ecdysozoa</taxon>
        <taxon>Arthropoda</taxon>
        <taxon>Crustacea</taxon>
        <taxon>Multicrustacea</taxon>
        <taxon>Hexanauplia</taxon>
        <taxon>Copepoda</taxon>
        <taxon>Siphonostomatoida</taxon>
        <taxon>Caligidae</taxon>
        <taxon>Lepeophtheirus</taxon>
    </lineage>
</organism>
<proteinExistence type="predicted"/>
<keyword evidence="1" id="KW-1133">Transmembrane helix</keyword>
<dbReference type="EMBL" id="HACA01025422">
    <property type="protein sequence ID" value="CDW42783.1"/>
    <property type="molecule type" value="Transcribed_RNA"/>
</dbReference>
<dbReference type="AlphaFoldDB" id="A0A0K2UWZ6"/>
<reference evidence="2" key="1">
    <citation type="submission" date="2014-05" db="EMBL/GenBank/DDBJ databases">
        <authorList>
            <person name="Chronopoulou M."/>
        </authorList>
    </citation>
    <scope>NUCLEOTIDE SEQUENCE</scope>
    <source>
        <tissue evidence="2">Whole organism</tissue>
    </source>
</reference>
<keyword evidence="1" id="KW-0472">Membrane</keyword>
<name>A0A0K2UWZ6_LEPSM</name>
<protein>
    <submittedName>
        <fullName evidence="2">Uncharacterized protein</fullName>
    </submittedName>
</protein>
<accession>A0A0K2UWZ6</accession>
<feature type="transmembrane region" description="Helical" evidence="1">
    <location>
        <begin position="23"/>
        <end position="43"/>
    </location>
</feature>
<evidence type="ECO:0000256" key="1">
    <source>
        <dbReference type="SAM" id="Phobius"/>
    </source>
</evidence>
<keyword evidence="1" id="KW-0812">Transmembrane</keyword>
<feature type="non-terminal residue" evidence="2">
    <location>
        <position position="1"/>
    </location>
</feature>
<evidence type="ECO:0000313" key="2">
    <source>
        <dbReference type="EMBL" id="CDW42783.1"/>
    </source>
</evidence>
<sequence>NKGSSAGLTRRFPLLNGHFQLPYYQNGIIGTTDLLLHLILYWVHKHHNFFFGAPPFHPRL</sequence>